<evidence type="ECO:0000256" key="2">
    <source>
        <dbReference type="ARBA" id="ARBA00005384"/>
    </source>
</evidence>
<evidence type="ECO:0000256" key="4">
    <source>
        <dbReference type="ARBA" id="ARBA00022898"/>
    </source>
</evidence>
<dbReference type="GO" id="GO:0003677">
    <property type="term" value="F:DNA binding"/>
    <property type="evidence" value="ECO:0007669"/>
    <property type="project" value="UniProtKB-KW"/>
</dbReference>
<evidence type="ECO:0000256" key="5">
    <source>
        <dbReference type="ARBA" id="ARBA00023015"/>
    </source>
</evidence>
<keyword evidence="5" id="KW-0805">Transcription regulation</keyword>
<feature type="region of interest" description="Disordered" evidence="8">
    <location>
        <begin position="78"/>
        <end position="121"/>
    </location>
</feature>
<evidence type="ECO:0000256" key="1">
    <source>
        <dbReference type="ARBA" id="ARBA00001933"/>
    </source>
</evidence>
<evidence type="ECO:0000313" key="11">
    <source>
        <dbReference type="Proteomes" id="UP000029507"/>
    </source>
</evidence>
<dbReference type="InterPro" id="IPR036388">
    <property type="entry name" value="WH-like_DNA-bd_sf"/>
</dbReference>
<dbReference type="Pfam" id="PF00392">
    <property type="entry name" value="GntR"/>
    <property type="match status" value="1"/>
</dbReference>
<dbReference type="KEGG" id="pste:PSTEL_06300"/>
<dbReference type="Gene3D" id="3.90.1150.10">
    <property type="entry name" value="Aspartate Aminotransferase, domain 1"/>
    <property type="match status" value="1"/>
</dbReference>
<name>A0A089LPG0_9BACL</name>
<dbReference type="EMBL" id="CP009286">
    <property type="protein sequence ID" value="AIQ62767.1"/>
    <property type="molecule type" value="Genomic_DNA"/>
</dbReference>
<dbReference type="InterPro" id="IPR015421">
    <property type="entry name" value="PyrdxlP-dep_Trfase_major"/>
</dbReference>
<dbReference type="Gene3D" id="3.40.640.10">
    <property type="entry name" value="Type I PLP-dependent aspartate aminotransferase-like (Major domain)"/>
    <property type="match status" value="1"/>
</dbReference>
<dbReference type="InterPro" id="IPR015422">
    <property type="entry name" value="PyrdxlP-dep_Trfase_small"/>
</dbReference>
<comment type="similarity">
    <text evidence="2">In the C-terminal section; belongs to the class-I pyridoxal-phosphate-dependent aminotransferase family.</text>
</comment>
<evidence type="ECO:0000256" key="7">
    <source>
        <dbReference type="ARBA" id="ARBA00023163"/>
    </source>
</evidence>
<evidence type="ECO:0000259" key="9">
    <source>
        <dbReference type="PROSITE" id="PS50949"/>
    </source>
</evidence>
<dbReference type="CDD" id="cd07377">
    <property type="entry name" value="WHTH_GntR"/>
    <property type="match status" value="1"/>
</dbReference>
<proteinExistence type="inferred from homology"/>
<dbReference type="InterPro" id="IPR036390">
    <property type="entry name" value="WH_DNA-bd_sf"/>
</dbReference>
<evidence type="ECO:0000256" key="3">
    <source>
        <dbReference type="ARBA" id="ARBA00022576"/>
    </source>
</evidence>
<protein>
    <submittedName>
        <fullName evidence="10">GntR family transcriptional regulator</fullName>
    </submittedName>
</protein>
<dbReference type="CDD" id="cd00609">
    <property type="entry name" value="AAT_like"/>
    <property type="match status" value="1"/>
</dbReference>
<reference evidence="10 11" key="1">
    <citation type="submission" date="2014-08" db="EMBL/GenBank/DDBJ databases">
        <title>Comparative genomics of the Paenibacillus odorifer group.</title>
        <authorList>
            <person name="den Bakker H.C."/>
            <person name="Tsai Y.-C."/>
            <person name="Martin N."/>
            <person name="Korlach J."/>
            <person name="Wiedmann M."/>
        </authorList>
    </citation>
    <scope>NUCLEOTIDE SEQUENCE [LARGE SCALE GENOMIC DNA]</scope>
    <source>
        <strain evidence="10 11">DSM 14472</strain>
    </source>
</reference>
<organism evidence="10 11">
    <name type="scientific">Paenibacillus stellifer</name>
    <dbReference type="NCBI Taxonomy" id="169760"/>
    <lineage>
        <taxon>Bacteria</taxon>
        <taxon>Bacillati</taxon>
        <taxon>Bacillota</taxon>
        <taxon>Bacilli</taxon>
        <taxon>Bacillales</taxon>
        <taxon>Paenibacillaceae</taxon>
        <taxon>Paenibacillus</taxon>
    </lineage>
</organism>
<evidence type="ECO:0000256" key="6">
    <source>
        <dbReference type="ARBA" id="ARBA00023125"/>
    </source>
</evidence>
<dbReference type="GO" id="GO:0008483">
    <property type="term" value="F:transaminase activity"/>
    <property type="evidence" value="ECO:0007669"/>
    <property type="project" value="UniProtKB-KW"/>
</dbReference>
<dbReference type="GO" id="GO:0030170">
    <property type="term" value="F:pyridoxal phosphate binding"/>
    <property type="evidence" value="ECO:0007669"/>
    <property type="project" value="InterPro"/>
</dbReference>
<dbReference type="HOGENOM" id="CLU_017584_0_0_9"/>
<dbReference type="Proteomes" id="UP000029507">
    <property type="component" value="Chromosome"/>
</dbReference>
<dbReference type="InterPro" id="IPR000524">
    <property type="entry name" value="Tscrpt_reg_HTH_GntR"/>
</dbReference>
<feature type="domain" description="HTH gntR-type" evidence="9">
    <location>
        <begin position="11"/>
        <end position="79"/>
    </location>
</feature>
<gene>
    <name evidence="10" type="ORF">PSTEL_06300</name>
</gene>
<accession>A0A089LPG0</accession>
<dbReference type="Pfam" id="PF00155">
    <property type="entry name" value="Aminotran_1_2"/>
    <property type="match status" value="1"/>
</dbReference>
<dbReference type="PROSITE" id="PS50949">
    <property type="entry name" value="HTH_GNTR"/>
    <property type="match status" value="1"/>
</dbReference>
<dbReference type="PANTHER" id="PTHR46577:SF2">
    <property type="entry name" value="TRANSCRIPTIONAL REGULATORY PROTEIN"/>
    <property type="match status" value="1"/>
</dbReference>
<dbReference type="Gene3D" id="1.10.10.10">
    <property type="entry name" value="Winged helix-like DNA-binding domain superfamily/Winged helix DNA-binding domain"/>
    <property type="match status" value="1"/>
</dbReference>
<comment type="cofactor">
    <cofactor evidence="1">
        <name>pyridoxal 5'-phosphate</name>
        <dbReference type="ChEBI" id="CHEBI:597326"/>
    </cofactor>
</comment>
<keyword evidence="4" id="KW-0663">Pyridoxal phosphate</keyword>
<dbReference type="SUPFAM" id="SSF53383">
    <property type="entry name" value="PLP-dependent transferases"/>
    <property type="match status" value="1"/>
</dbReference>
<dbReference type="InterPro" id="IPR015424">
    <property type="entry name" value="PyrdxlP-dep_Trfase"/>
</dbReference>
<evidence type="ECO:0000313" key="10">
    <source>
        <dbReference type="EMBL" id="AIQ62767.1"/>
    </source>
</evidence>
<dbReference type="InterPro" id="IPR051446">
    <property type="entry name" value="HTH_trans_reg/aminotransferase"/>
</dbReference>
<sequence length="493" mass="56210">MKNKELGGGSQPLFRQVYEHMAGRIDRGEWREHDRLPSVRLLAEELQVHRLTVFKAYGALKEEGRVYVRDKSGYYVAPDQHCRENSGASGGGQREHRGTSGGGQRGIASSPEAALTGSRIQNPLSDIQRRPVKYQFSQALIDPNLLPNLYLSDYVKEVFDRYPKVMGTYSGAQGDEELRAFLSGHFRFSRLLQAEPEEVLITSGAQQAINLIATILLGPMDCVLVERPTYGVALDIFRHRGARLLPVDIQPGGYDLELLEELMERYRPRLFYMNPTHHNPTGYTVPVWQRKRLAELAERYRCLIVEDDPFRDMYFHTEPPPPVFSYDTEGWVIYLGSFSKYIAPGLRICAVICRYPFMKQMITAKSIADNGTPLLNQKIFLHYFTSPRLQGHLAKLRIALQVHKEIAERELAPTGWRWTAPQGGLNLWVKLPEQFPADVLFQRCLEQSIAFVPGTICDPKREMHSWIRLSYSFTPEDVLSEGMRKLVGIAQSL</sequence>
<dbReference type="GO" id="GO:0003700">
    <property type="term" value="F:DNA-binding transcription factor activity"/>
    <property type="evidence" value="ECO:0007669"/>
    <property type="project" value="InterPro"/>
</dbReference>
<dbReference type="PANTHER" id="PTHR46577">
    <property type="entry name" value="HTH-TYPE TRANSCRIPTIONAL REGULATORY PROTEIN GABR"/>
    <property type="match status" value="1"/>
</dbReference>
<keyword evidence="3" id="KW-0032">Aminotransferase</keyword>
<keyword evidence="11" id="KW-1185">Reference proteome</keyword>
<dbReference type="SUPFAM" id="SSF46785">
    <property type="entry name" value="Winged helix' DNA-binding domain"/>
    <property type="match status" value="1"/>
</dbReference>
<dbReference type="AlphaFoldDB" id="A0A089LPG0"/>
<keyword evidence="3" id="KW-0808">Transferase</keyword>
<keyword evidence="6" id="KW-0238">DNA-binding</keyword>
<dbReference type="InterPro" id="IPR004839">
    <property type="entry name" value="Aminotransferase_I/II_large"/>
</dbReference>
<keyword evidence="7" id="KW-0804">Transcription</keyword>
<dbReference type="RefSeq" id="WP_038694164.1">
    <property type="nucleotide sequence ID" value="NZ_CP009286.1"/>
</dbReference>
<dbReference type="SMART" id="SM00345">
    <property type="entry name" value="HTH_GNTR"/>
    <property type="match status" value="1"/>
</dbReference>
<evidence type="ECO:0000256" key="8">
    <source>
        <dbReference type="SAM" id="MobiDB-lite"/>
    </source>
</evidence>